<gene>
    <name evidence="1" type="ORF">F7Q91_03240</name>
</gene>
<reference evidence="1 2" key="1">
    <citation type="submission" date="2019-09" db="EMBL/GenBank/DDBJ databases">
        <title>Draft genome sequences of 48 bacterial type strains from the CCUG.</title>
        <authorList>
            <person name="Tunovic T."/>
            <person name="Pineiro-Iglesias B."/>
            <person name="Unosson C."/>
            <person name="Inganas E."/>
            <person name="Ohlen M."/>
            <person name="Cardew S."/>
            <person name="Jensie-Markopoulos S."/>
            <person name="Salva-Serra F."/>
            <person name="Jaen-Luchoro D."/>
            <person name="Karlsson R."/>
            <person name="Svensson-Stadler L."/>
            <person name="Chun J."/>
            <person name="Moore E."/>
        </authorList>
    </citation>
    <scope>NUCLEOTIDE SEQUENCE [LARGE SCALE GENOMIC DNA]</scope>
    <source>
        <strain evidence="1 2">CCUG 48643</strain>
    </source>
</reference>
<comment type="caution">
    <text evidence="1">The sequence shown here is derived from an EMBL/GenBank/DDBJ whole genome shotgun (WGS) entry which is preliminary data.</text>
</comment>
<dbReference type="GeneID" id="77344671"/>
<accession>A0A7V7NX88</accession>
<proteinExistence type="predicted"/>
<dbReference type="AlphaFoldDB" id="A0A7V7NX88"/>
<evidence type="ECO:0000313" key="2">
    <source>
        <dbReference type="Proteomes" id="UP000423756"/>
    </source>
</evidence>
<organism evidence="1 2">
    <name type="scientific">Vibrio chagasii</name>
    <dbReference type="NCBI Taxonomy" id="170679"/>
    <lineage>
        <taxon>Bacteria</taxon>
        <taxon>Pseudomonadati</taxon>
        <taxon>Pseudomonadota</taxon>
        <taxon>Gammaproteobacteria</taxon>
        <taxon>Vibrionales</taxon>
        <taxon>Vibrionaceae</taxon>
        <taxon>Vibrio</taxon>
    </lineage>
</organism>
<protein>
    <submittedName>
        <fullName evidence="1">Fe3+-citrate ABC transporter substrate-binding protein</fullName>
    </submittedName>
</protein>
<dbReference type="RefSeq" id="WP_137406587.1">
    <property type="nucleotide sequence ID" value="NZ_AP025467.1"/>
</dbReference>
<name>A0A7V7NX88_9VIBR</name>
<dbReference type="Proteomes" id="UP000423756">
    <property type="component" value="Unassembled WGS sequence"/>
</dbReference>
<evidence type="ECO:0000313" key="1">
    <source>
        <dbReference type="EMBL" id="KAB0482436.1"/>
    </source>
</evidence>
<sequence>MEFREGADTRFMSMTDKAIKLHIPTPDDNISYHSLGHLKLGVGQTYKKAIKLRNTVGKELWKSHWPKIVSDPYFLSSLPKNLEPLLMVTKSGQKYYRAMPTINGKRKCIKRSVNKYGKLGAYLQCKKELLDAYEEYLPILSYMGRLPTIKLH</sequence>
<dbReference type="EMBL" id="VZPX01000004">
    <property type="protein sequence ID" value="KAB0482436.1"/>
    <property type="molecule type" value="Genomic_DNA"/>
</dbReference>